<gene>
    <name evidence="2" type="ORF">E3P86_02485</name>
</gene>
<sequence length="73" mass="8216">ILRVISKKKTLENGSNDEETIYRLFAAYGNLLCKHKSTLDKATVGGMQEIVDVVSITQQPQRIKDLSNAFTLY</sequence>
<organism evidence="2 3">
    <name type="scientific">Wallemia ichthyophaga</name>
    <dbReference type="NCBI Taxonomy" id="245174"/>
    <lineage>
        <taxon>Eukaryota</taxon>
        <taxon>Fungi</taxon>
        <taxon>Dikarya</taxon>
        <taxon>Basidiomycota</taxon>
        <taxon>Wallemiomycotina</taxon>
        <taxon>Wallemiomycetes</taxon>
        <taxon>Wallemiales</taxon>
        <taxon>Wallemiaceae</taxon>
        <taxon>Wallemia</taxon>
    </lineage>
</organism>
<protein>
    <recommendedName>
        <fullName evidence="1">PUL domain-containing protein</fullName>
    </recommendedName>
</protein>
<feature type="non-terminal residue" evidence="2">
    <location>
        <position position="1"/>
    </location>
</feature>
<name>A0A4T0J1K0_WALIC</name>
<feature type="domain" description="PUL" evidence="1">
    <location>
        <begin position="11"/>
        <end position="66"/>
    </location>
</feature>
<dbReference type="InterPro" id="IPR013535">
    <property type="entry name" value="PUL_dom"/>
</dbReference>
<proteinExistence type="predicted"/>
<comment type="caution">
    <text evidence="2">The sequence shown here is derived from an EMBL/GenBank/DDBJ whole genome shotgun (WGS) entry which is preliminary data.</text>
</comment>
<dbReference type="Proteomes" id="UP000310689">
    <property type="component" value="Unassembled WGS sequence"/>
</dbReference>
<evidence type="ECO:0000313" key="3">
    <source>
        <dbReference type="Proteomes" id="UP000310689"/>
    </source>
</evidence>
<accession>A0A4T0J1K0</accession>
<evidence type="ECO:0000259" key="1">
    <source>
        <dbReference type="Pfam" id="PF08324"/>
    </source>
</evidence>
<dbReference type="Pfam" id="PF08324">
    <property type="entry name" value="PUL"/>
    <property type="match status" value="1"/>
</dbReference>
<dbReference type="EMBL" id="SPOI01000128">
    <property type="protein sequence ID" value="TIB36466.1"/>
    <property type="molecule type" value="Genomic_DNA"/>
</dbReference>
<dbReference type="Gene3D" id="1.25.10.10">
    <property type="entry name" value="Leucine-rich Repeat Variant"/>
    <property type="match status" value="1"/>
</dbReference>
<dbReference type="AlphaFoldDB" id="A0A4T0J1K0"/>
<evidence type="ECO:0000313" key="2">
    <source>
        <dbReference type="EMBL" id="TIB36466.1"/>
    </source>
</evidence>
<dbReference type="InterPro" id="IPR011989">
    <property type="entry name" value="ARM-like"/>
</dbReference>
<reference evidence="2 3" key="1">
    <citation type="submission" date="2019-03" db="EMBL/GenBank/DDBJ databases">
        <title>Sequencing 23 genomes of Wallemia ichthyophaga.</title>
        <authorList>
            <person name="Gostincar C."/>
        </authorList>
    </citation>
    <scope>NUCLEOTIDE SEQUENCE [LARGE SCALE GENOMIC DNA]</scope>
    <source>
        <strain evidence="2 3">EXF-6200</strain>
    </source>
</reference>